<feature type="region of interest" description="Disordered" evidence="1">
    <location>
        <begin position="1"/>
        <end position="77"/>
    </location>
</feature>
<evidence type="ECO:0000256" key="1">
    <source>
        <dbReference type="SAM" id="MobiDB-lite"/>
    </source>
</evidence>
<feature type="compositionally biased region" description="Low complexity" evidence="1">
    <location>
        <begin position="612"/>
        <end position="621"/>
    </location>
</feature>
<evidence type="ECO:0000313" key="2">
    <source>
        <dbReference type="EMBL" id="KAF2131019.1"/>
    </source>
</evidence>
<protein>
    <submittedName>
        <fullName evidence="2">Uncharacterized protein</fullName>
    </submittedName>
</protein>
<dbReference type="EMBL" id="ML977503">
    <property type="protein sequence ID" value="KAF2131019.1"/>
    <property type="molecule type" value="Genomic_DNA"/>
</dbReference>
<proteinExistence type="predicted"/>
<feature type="compositionally biased region" description="Acidic residues" evidence="1">
    <location>
        <begin position="622"/>
        <end position="632"/>
    </location>
</feature>
<gene>
    <name evidence="2" type="ORF">P153DRAFT_395411</name>
</gene>
<organism evidence="2 3">
    <name type="scientific">Dothidotthia symphoricarpi CBS 119687</name>
    <dbReference type="NCBI Taxonomy" id="1392245"/>
    <lineage>
        <taxon>Eukaryota</taxon>
        <taxon>Fungi</taxon>
        <taxon>Dikarya</taxon>
        <taxon>Ascomycota</taxon>
        <taxon>Pezizomycotina</taxon>
        <taxon>Dothideomycetes</taxon>
        <taxon>Pleosporomycetidae</taxon>
        <taxon>Pleosporales</taxon>
        <taxon>Dothidotthiaceae</taxon>
        <taxon>Dothidotthia</taxon>
    </lineage>
</organism>
<evidence type="ECO:0000313" key="3">
    <source>
        <dbReference type="Proteomes" id="UP000799771"/>
    </source>
</evidence>
<sequence length="649" mass="72064">MAPRRDSLLSPRQTQLTAFFKPGLRPAVAPPQRRAVRRSRRRPKIEYNDDDSTAEDEPPAQGSKYMPISIDDSDDDAEDVLRRVSEGRVQKPKSRRGRLPWLRKITSPVPVVQTARTSSRLAAGNPPITSPMYRATLLPRIVESINPNVPVSHERLSAMNPSNADILSDVYTLIGAGRAAMLKPLIELLLLRQPVVGHPITIPTYSANPTAFEDTMSEVDPPDGDMSLLCKPFGSTEAPLVVTLHYAAYVTIQPRYGSAYDISSGCMSQVLRKLGLETQTSRSAKQGVLIFYVISRRLITPVVSYNKSTFGNEKMADLTVADLRLTTRLWHSSKARACLLWDRESFSSFLHAARSSKWIVTEVARVGAQGSRGLKLSIDGSVYLVYTSSEDQILGEVFRVVITPPPLHRFSSLATSFVSDMGHACSAIERLIDFGTLVAYGYAPRPTYLSCSDNYWLYWPTCQVIPVTDFTCPRNQLRNAVVRLLWLHTCASTAILRAWLVYCKRFFLQDIKSILSVLKLKATYPGARSLATAPTHIAATFRSNFGGSIPLFEAWLKNRWEQYATIKTSSTGALTHTTLRSLFKAQYGRYPVANKYLRPAVKPQRGLALLHGNDPGPSSNDNDPDPSSDDSDASGVTFDFDEESDWEGV</sequence>
<dbReference type="Proteomes" id="UP000799771">
    <property type="component" value="Unassembled WGS sequence"/>
</dbReference>
<feature type="region of interest" description="Disordered" evidence="1">
    <location>
        <begin position="607"/>
        <end position="649"/>
    </location>
</feature>
<feature type="compositionally biased region" description="Acidic residues" evidence="1">
    <location>
        <begin position="48"/>
        <end position="58"/>
    </location>
</feature>
<dbReference type="RefSeq" id="XP_033525406.1">
    <property type="nucleotide sequence ID" value="XM_033671400.1"/>
</dbReference>
<feature type="compositionally biased region" description="Basic residues" evidence="1">
    <location>
        <begin position="34"/>
        <end position="43"/>
    </location>
</feature>
<dbReference type="AlphaFoldDB" id="A0A6A6AGH0"/>
<accession>A0A6A6AGH0</accession>
<dbReference type="GeneID" id="54411832"/>
<feature type="compositionally biased region" description="Acidic residues" evidence="1">
    <location>
        <begin position="639"/>
        <end position="649"/>
    </location>
</feature>
<reference evidence="2" key="1">
    <citation type="journal article" date="2020" name="Stud. Mycol.">
        <title>101 Dothideomycetes genomes: a test case for predicting lifestyles and emergence of pathogens.</title>
        <authorList>
            <person name="Haridas S."/>
            <person name="Albert R."/>
            <person name="Binder M."/>
            <person name="Bloem J."/>
            <person name="Labutti K."/>
            <person name="Salamov A."/>
            <person name="Andreopoulos B."/>
            <person name="Baker S."/>
            <person name="Barry K."/>
            <person name="Bills G."/>
            <person name="Bluhm B."/>
            <person name="Cannon C."/>
            <person name="Castanera R."/>
            <person name="Culley D."/>
            <person name="Daum C."/>
            <person name="Ezra D."/>
            <person name="Gonzalez J."/>
            <person name="Henrissat B."/>
            <person name="Kuo A."/>
            <person name="Liang C."/>
            <person name="Lipzen A."/>
            <person name="Lutzoni F."/>
            <person name="Magnuson J."/>
            <person name="Mondo S."/>
            <person name="Nolan M."/>
            <person name="Ohm R."/>
            <person name="Pangilinan J."/>
            <person name="Park H.-J."/>
            <person name="Ramirez L."/>
            <person name="Alfaro M."/>
            <person name="Sun H."/>
            <person name="Tritt A."/>
            <person name="Yoshinaga Y."/>
            <person name="Zwiers L.-H."/>
            <person name="Turgeon B."/>
            <person name="Goodwin S."/>
            <person name="Spatafora J."/>
            <person name="Crous P."/>
            <person name="Grigoriev I."/>
        </authorList>
    </citation>
    <scope>NUCLEOTIDE SEQUENCE</scope>
    <source>
        <strain evidence="2">CBS 119687</strain>
    </source>
</reference>
<keyword evidence="3" id="KW-1185">Reference proteome</keyword>
<name>A0A6A6AGH0_9PLEO</name>